<dbReference type="InterPro" id="IPR029063">
    <property type="entry name" value="SAM-dependent_MTases_sf"/>
</dbReference>
<keyword evidence="2" id="KW-0808">Transferase</keyword>
<dbReference type="InterPro" id="IPR013216">
    <property type="entry name" value="Methyltransf_11"/>
</dbReference>
<dbReference type="PANTHER" id="PTHR43591:SF78">
    <property type="entry name" value="SLR0407 PROTEIN"/>
    <property type="match status" value="1"/>
</dbReference>
<proteinExistence type="predicted"/>
<gene>
    <name evidence="2" type="ORF">HQ394_16120</name>
</gene>
<dbReference type="RefSeq" id="WP_190261054.1">
    <property type="nucleotide sequence ID" value="NZ_CP053923.1"/>
</dbReference>
<organism evidence="2 3">
    <name type="scientific">Defluviicoccus vanus</name>
    <dbReference type="NCBI Taxonomy" id="111831"/>
    <lineage>
        <taxon>Bacteria</taxon>
        <taxon>Pseudomonadati</taxon>
        <taxon>Pseudomonadota</taxon>
        <taxon>Alphaproteobacteria</taxon>
        <taxon>Rhodospirillales</taxon>
        <taxon>Rhodospirillaceae</taxon>
        <taxon>Defluviicoccus</taxon>
    </lineage>
</organism>
<sequence>MTCLADGFRWVDTAADWQKLAGCLAFIDDLADFRAYKDQAIDGLGLTAASRVADVACGLGFDLVRLQRRAPLGQVVGFDASRALLAAARQQLAGCDGVALLAADARRLPCADGVFDAVRIDRALQHIEAPGMVVAEMKRVTRPGGIVAASEPDWASFSLGADDDPAVTTIIAEWTAGFRNPRIGRQLAALFAVGGLATSGHLTQTIIVRDWIAADRVFDITETIRRCVTKGLIDAPTAERTVASMIEHAGNGHFAARLVIHTVTGRM</sequence>
<dbReference type="CDD" id="cd02440">
    <property type="entry name" value="AdoMet_MTases"/>
    <property type="match status" value="1"/>
</dbReference>
<dbReference type="PANTHER" id="PTHR43591">
    <property type="entry name" value="METHYLTRANSFERASE"/>
    <property type="match status" value="1"/>
</dbReference>
<dbReference type="GO" id="GO:0008757">
    <property type="term" value="F:S-adenosylmethionine-dependent methyltransferase activity"/>
    <property type="evidence" value="ECO:0007669"/>
    <property type="project" value="InterPro"/>
</dbReference>
<dbReference type="AlphaFoldDB" id="A0A7H1N4D9"/>
<dbReference type="GO" id="GO:0032259">
    <property type="term" value="P:methylation"/>
    <property type="evidence" value="ECO:0007669"/>
    <property type="project" value="UniProtKB-KW"/>
</dbReference>
<dbReference type="EMBL" id="CP053923">
    <property type="protein sequence ID" value="QNT70575.1"/>
    <property type="molecule type" value="Genomic_DNA"/>
</dbReference>
<dbReference type="Gene3D" id="3.40.50.150">
    <property type="entry name" value="Vaccinia Virus protein VP39"/>
    <property type="match status" value="1"/>
</dbReference>
<feature type="domain" description="Methyltransferase type 11" evidence="1">
    <location>
        <begin position="54"/>
        <end position="148"/>
    </location>
</feature>
<dbReference type="Proteomes" id="UP000516369">
    <property type="component" value="Chromosome"/>
</dbReference>
<name>A0A7H1N4D9_9PROT</name>
<evidence type="ECO:0000313" key="2">
    <source>
        <dbReference type="EMBL" id="QNT70575.1"/>
    </source>
</evidence>
<reference evidence="2 3" key="1">
    <citation type="submission" date="2020-05" db="EMBL/GenBank/DDBJ databases">
        <title>Complete closed genome sequence of Defluviicoccus vanus.</title>
        <authorList>
            <person name="Bessarab I."/>
            <person name="Arumugam K."/>
            <person name="Maszenan A.M."/>
            <person name="Seviour R.J."/>
            <person name="Williams R.B."/>
        </authorList>
    </citation>
    <scope>NUCLEOTIDE SEQUENCE [LARGE SCALE GENOMIC DNA]</scope>
    <source>
        <strain evidence="2 3">Ben 114</strain>
    </source>
</reference>
<dbReference type="Pfam" id="PF08241">
    <property type="entry name" value="Methyltransf_11"/>
    <property type="match status" value="1"/>
</dbReference>
<keyword evidence="2" id="KW-0489">Methyltransferase</keyword>
<protein>
    <submittedName>
        <fullName evidence="2">Methyltransferase domain-containing protein</fullName>
    </submittedName>
</protein>
<accession>A0A7H1N4D9</accession>
<dbReference type="KEGG" id="dvn:HQ394_16120"/>
<evidence type="ECO:0000259" key="1">
    <source>
        <dbReference type="Pfam" id="PF08241"/>
    </source>
</evidence>
<keyword evidence="3" id="KW-1185">Reference proteome</keyword>
<evidence type="ECO:0000313" key="3">
    <source>
        <dbReference type="Proteomes" id="UP000516369"/>
    </source>
</evidence>
<dbReference type="SUPFAM" id="SSF53335">
    <property type="entry name" value="S-adenosyl-L-methionine-dependent methyltransferases"/>
    <property type="match status" value="1"/>
</dbReference>